<dbReference type="RefSeq" id="WP_085796904.1">
    <property type="nucleotide sequence ID" value="NZ_FWFO01000002.1"/>
</dbReference>
<evidence type="ECO:0000313" key="1">
    <source>
        <dbReference type="EMBL" id="SLN54194.1"/>
    </source>
</evidence>
<name>A0A1Y5T535_9RHOB</name>
<reference evidence="1 2" key="1">
    <citation type="submission" date="2017-03" db="EMBL/GenBank/DDBJ databases">
        <authorList>
            <person name="Afonso C.L."/>
            <person name="Miller P.J."/>
            <person name="Scott M.A."/>
            <person name="Spackman E."/>
            <person name="Goraichik I."/>
            <person name="Dimitrov K.M."/>
            <person name="Suarez D.L."/>
            <person name="Swayne D.E."/>
        </authorList>
    </citation>
    <scope>NUCLEOTIDE SEQUENCE [LARGE SCALE GENOMIC DNA]</scope>
    <source>
        <strain evidence="1 2">CECT 7639</strain>
    </source>
</reference>
<evidence type="ECO:0000313" key="2">
    <source>
        <dbReference type="Proteomes" id="UP000193077"/>
    </source>
</evidence>
<gene>
    <name evidence="1" type="ORF">TRL7639_02835</name>
</gene>
<dbReference type="OrthoDB" id="8293772at2"/>
<proteinExistence type="predicted"/>
<dbReference type="EMBL" id="FWFO01000002">
    <property type="protein sequence ID" value="SLN54194.1"/>
    <property type="molecule type" value="Genomic_DNA"/>
</dbReference>
<keyword evidence="2" id="KW-1185">Reference proteome</keyword>
<evidence type="ECO:0008006" key="3">
    <source>
        <dbReference type="Google" id="ProtNLM"/>
    </source>
</evidence>
<accession>A0A1Y5T535</accession>
<protein>
    <recommendedName>
        <fullName evidence="3">Transcription elongation factor GreA</fullName>
    </recommendedName>
</protein>
<organism evidence="1 2">
    <name type="scientific">Falsiruegeria litorea R37</name>
    <dbReference type="NCBI Taxonomy" id="1200284"/>
    <lineage>
        <taxon>Bacteria</taxon>
        <taxon>Pseudomonadati</taxon>
        <taxon>Pseudomonadota</taxon>
        <taxon>Alphaproteobacteria</taxon>
        <taxon>Rhodobacterales</taxon>
        <taxon>Roseobacteraceae</taxon>
        <taxon>Falsiruegeria</taxon>
    </lineage>
</organism>
<dbReference type="Proteomes" id="UP000193077">
    <property type="component" value="Unassembled WGS sequence"/>
</dbReference>
<dbReference type="AlphaFoldDB" id="A0A1Y5T535"/>
<sequence>MTTDRAALKQAVHDKLLSMEEAELATAIAHYEAFLQDSQMDDRETHDKDDMVAARENADLAAAFDTPVQTHHAKIDVIENMDFSLTDTVGPGSVVSFNNRNFIVAVSTTRFDVDGVTYMGISPQSPIYKAMAGAKAGESFEHNGRSFVIEDVL</sequence>